<reference evidence="3" key="1">
    <citation type="submission" date="2022-01" db="UniProtKB">
        <authorList>
            <consortium name="EnsemblMetazoa"/>
        </authorList>
    </citation>
    <scope>IDENTIFICATION</scope>
</reference>
<sequence length="444" mass="52668">MFLNAAKSFSSLREEITDSLEFELLPRHIEQAEKLENKVNNRVRNVFKLAFASVMRDLTEAVSVSEVHNDDSYKKRMTLKHLQEGEDLKKKKDELKQWKQLKEDLSWKEKLGKIMEAKGIYYRKVLLKKKITLKLVRWFKKRMGIKAKLRGDKMKKNLHLQKYKLMKPLIVRRLLKDIIACGFYSFMRERLIDILYDRKRKQLNKMKKAEKKYKNLVKFYQQKLAEANKFAVARRKIRERLIQLKILRIKTDVKSKVFKHMKRLGFSTTREAEDFHSSAMKHLQRLQKTGLSSTDNLVHFKSLNSDTFIRTVFLDLAKQGKINARDHTELSRYGLSPNSKARLKIKMKQPLNKTVKTNVVPLLKKPITKGIETESKQKSSLPLCKLNRSSIKVELPRNKPFIKKYRMNRHRREKKKNKSSQKTNKTTQKLSKEGNFTKFKLIFQ</sequence>
<evidence type="ECO:0000313" key="3">
    <source>
        <dbReference type="EnsemblMetazoa" id="XP_014262462.1"/>
    </source>
</evidence>
<evidence type="ECO:0000256" key="1">
    <source>
        <dbReference type="SAM" id="Coils"/>
    </source>
</evidence>
<feature type="region of interest" description="Disordered" evidence="2">
    <location>
        <begin position="407"/>
        <end position="431"/>
    </location>
</feature>
<organism evidence="3 4">
    <name type="scientific">Cimex lectularius</name>
    <name type="common">Bed bug</name>
    <name type="synonym">Acanthia lectularia</name>
    <dbReference type="NCBI Taxonomy" id="79782"/>
    <lineage>
        <taxon>Eukaryota</taxon>
        <taxon>Metazoa</taxon>
        <taxon>Ecdysozoa</taxon>
        <taxon>Arthropoda</taxon>
        <taxon>Hexapoda</taxon>
        <taxon>Insecta</taxon>
        <taxon>Pterygota</taxon>
        <taxon>Neoptera</taxon>
        <taxon>Paraneoptera</taxon>
        <taxon>Hemiptera</taxon>
        <taxon>Heteroptera</taxon>
        <taxon>Panheteroptera</taxon>
        <taxon>Cimicomorpha</taxon>
        <taxon>Cimicidae</taxon>
        <taxon>Cimex</taxon>
    </lineage>
</organism>
<dbReference type="RefSeq" id="XP_014262462.1">
    <property type="nucleotide sequence ID" value="XM_014406976.1"/>
</dbReference>
<dbReference type="KEGG" id="clec:106674334"/>
<accession>A0A8I6SF23</accession>
<name>A0A8I6SF23_CIMLE</name>
<proteinExistence type="predicted"/>
<keyword evidence="4" id="KW-1185">Reference proteome</keyword>
<dbReference type="EnsemblMetazoa" id="XM_014406976.1">
    <property type="protein sequence ID" value="XP_014262462.1"/>
    <property type="gene ID" value="LOC106674334"/>
</dbReference>
<evidence type="ECO:0000313" key="4">
    <source>
        <dbReference type="Proteomes" id="UP000494040"/>
    </source>
</evidence>
<protein>
    <submittedName>
        <fullName evidence="3">Uncharacterized protein</fullName>
    </submittedName>
</protein>
<dbReference type="AlphaFoldDB" id="A0A8I6SF23"/>
<keyword evidence="1" id="KW-0175">Coiled coil</keyword>
<dbReference type="GeneID" id="106674334"/>
<feature type="compositionally biased region" description="Low complexity" evidence="2">
    <location>
        <begin position="420"/>
        <end position="429"/>
    </location>
</feature>
<evidence type="ECO:0000256" key="2">
    <source>
        <dbReference type="SAM" id="MobiDB-lite"/>
    </source>
</evidence>
<feature type="coiled-coil region" evidence="1">
    <location>
        <begin position="192"/>
        <end position="223"/>
    </location>
</feature>
<dbReference type="Proteomes" id="UP000494040">
    <property type="component" value="Unassembled WGS sequence"/>
</dbReference>
<feature type="compositionally biased region" description="Basic residues" evidence="2">
    <location>
        <begin position="407"/>
        <end position="419"/>
    </location>
</feature>